<dbReference type="Pfam" id="PF03466">
    <property type="entry name" value="LysR_substrate"/>
    <property type="match status" value="1"/>
</dbReference>
<dbReference type="InterPro" id="IPR036390">
    <property type="entry name" value="WH_DNA-bd_sf"/>
</dbReference>
<proteinExistence type="inferred from homology"/>
<evidence type="ECO:0000313" key="7">
    <source>
        <dbReference type="Proteomes" id="UP000198606"/>
    </source>
</evidence>
<evidence type="ECO:0000256" key="2">
    <source>
        <dbReference type="ARBA" id="ARBA00023015"/>
    </source>
</evidence>
<evidence type="ECO:0000259" key="5">
    <source>
        <dbReference type="PROSITE" id="PS50931"/>
    </source>
</evidence>
<feature type="domain" description="HTH lysR-type" evidence="5">
    <location>
        <begin position="7"/>
        <end position="64"/>
    </location>
</feature>
<dbReference type="Gene3D" id="3.40.190.290">
    <property type="match status" value="1"/>
</dbReference>
<dbReference type="Pfam" id="PF00126">
    <property type="entry name" value="HTH_1"/>
    <property type="match status" value="1"/>
</dbReference>
<dbReference type="CDD" id="cd08476">
    <property type="entry name" value="PBP2_CrgA_like_7"/>
    <property type="match status" value="1"/>
</dbReference>
<keyword evidence="2" id="KW-0805">Transcription regulation</keyword>
<evidence type="ECO:0000256" key="3">
    <source>
        <dbReference type="ARBA" id="ARBA00023125"/>
    </source>
</evidence>
<evidence type="ECO:0000313" key="6">
    <source>
        <dbReference type="EMBL" id="SDI16214.1"/>
    </source>
</evidence>
<dbReference type="InterPro" id="IPR036388">
    <property type="entry name" value="WH-like_DNA-bd_sf"/>
</dbReference>
<dbReference type="PANTHER" id="PTHR30537">
    <property type="entry name" value="HTH-TYPE TRANSCRIPTIONAL REGULATOR"/>
    <property type="match status" value="1"/>
</dbReference>
<dbReference type="GO" id="GO:0006351">
    <property type="term" value="P:DNA-templated transcription"/>
    <property type="evidence" value="ECO:0007669"/>
    <property type="project" value="TreeGrafter"/>
</dbReference>
<protein>
    <submittedName>
        <fullName evidence="6">DNA-binding transcriptional regulator, LysR family</fullName>
    </submittedName>
</protein>
<reference evidence="6 7" key="1">
    <citation type="submission" date="2016-10" db="EMBL/GenBank/DDBJ databases">
        <authorList>
            <person name="de Groot N.N."/>
        </authorList>
    </citation>
    <scope>NUCLEOTIDE SEQUENCE [LARGE SCALE GENOMIC DNA]</scope>
    <source>
        <strain evidence="6 7">LMG 18387</strain>
    </source>
</reference>
<evidence type="ECO:0000256" key="4">
    <source>
        <dbReference type="ARBA" id="ARBA00023163"/>
    </source>
</evidence>
<dbReference type="Gene3D" id="1.10.10.10">
    <property type="entry name" value="Winged helix-like DNA-binding domain superfamily/Winged helix DNA-binding domain"/>
    <property type="match status" value="1"/>
</dbReference>
<dbReference type="GO" id="GO:0043565">
    <property type="term" value="F:sequence-specific DNA binding"/>
    <property type="evidence" value="ECO:0007669"/>
    <property type="project" value="TreeGrafter"/>
</dbReference>
<dbReference type="EMBL" id="FNDG01000012">
    <property type="protein sequence ID" value="SDI16214.1"/>
    <property type="molecule type" value="Genomic_DNA"/>
</dbReference>
<dbReference type="InterPro" id="IPR058163">
    <property type="entry name" value="LysR-type_TF_proteobact-type"/>
</dbReference>
<name>A0A1G8IBF1_9GAMM</name>
<dbReference type="SUPFAM" id="SSF53850">
    <property type="entry name" value="Periplasmic binding protein-like II"/>
    <property type="match status" value="1"/>
</dbReference>
<dbReference type="SUPFAM" id="SSF46785">
    <property type="entry name" value="Winged helix' DNA-binding domain"/>
    <property type="match status" value="1"/>
</dbReference>
<dbReference type="GO" id="GO:0003700">
    <property type="term" value="F:DNA-binding transcription factor activity"/>
    <property type="evidence" value="ECO:0007669"/>
    <property type="project" value="InterPro"/>
</dbReference>
<keyword evidence="4" id="KW-0804">Transcription</keyword>
<keyword evidence="3 6" id="KW-0238">DNA-binding</keyword>
<accession>A0A1G8IBF1</accession>
<dbReference type="PROSITE" id="PS50931">
    <property type="entry name" value="HTH_LYSR"/>
    <property type="match status" value="1"/>
</dbReference>
<comment type="similarity">
    <text evidence="1">Belongs to the LysR transcriptional regulatory family.</text>
</comment>
<dbReference type="FunFam" id="1.10.10.10:FF:000001">
    <property type="entry name" value="LysR family transcriptional regulator"/>
    <property type="match status" value="1"/>
</dbReference>
<gene>
    <name evidence="6" type="ORF">SAMN05216588_11234</name>
</gene>
<evidence type="ECO:0000256" key="1">
    <source>
        <dbReference type="ARBA" id="ARBA00009437"/>
    </source>
</evidence>
<dbReference type="STRING" id="29435.SAMN05216588_11234"/>
<dbReference type="Proteomes" id="UP000198606">
    <property type="component" value="Unassembled WGS sequence"/>
</dbReference>
<dbReference type="PANTHER" id="PTHR30537:SF72">
    <property type="entry name" value="LYSR FAMILY TRANSCRIPTIONAL REGULATOR"/>
    <property type="match status" value="1"/>
</dbReference>
<dbReference type="InterPro" id="IPR000847">
    <property type="entry name" value="LysR_HTH_N"/>
</dbReference>
<organism evidence="6 7">
    <name type="scientific">Phytopseudomonas flavescens</name>
    <dbReference type="NCBI Taxonomy" id="29435"/>
    <lineage>
        <taxon>Bacteria</taxon>
        <taxon>Pseudomonadati</taxon>
        <taxon>Pseudomonadota</taxon>
        <taxon>Gammaproteobacteria</taxon>
        <taxon>Pseudomonadales</taxon>
        <taxon>Pseudomonadaceae</taxon>
        <taxon>Phytopseudomonas</taxon>
    </lineage>
</organism>
<sequence>MIDSRIDNLSGIAVFVQVANTRSFTTAGRLLGVSASAVGKSIARLEQRLAVRLLHRSTRSMTLTAEGQRFLERCRRVLCELEAAQLELTQAAQGPAGRLRISMPRVGELVMPVLIDFMQRHPQIELDIDLSNRMVDVFEEGFDAVIRTGPMQDSRLSARPLGTFGQRLVASPDYLQRHGTPDLPVDLLGHACLLYRFHASGKLERWPLRQAPADLEGALRQRAICNTLDSLLRVTRAGLGIACLPDFLIAEDIAAGRLHPLLSDHMEQRGAFWLLWPNSKYALPKLRAFIDHMSSGLFPARG</sequence>
<dbReference type="AlphaFoldDB" id="A0A1G8IBF1"/>
<dbReference type="InterPro" id="IPR005119">
    <property type="entry name" value="LysR_subst-bd"/>
</dbReference>